<evidence type="ECO:0000256" key="13">
    <source>
        <dbReference type="RuleBase" id="RU365062"/>
    </source>
</evidence>
<dbReference type="GO" id="GO:0005743">
    <property type="term" value="C:mitochondrial inner membrane"/>
    <property type="evidence" value="ECO:0007669"/>
    <property type="project" value="UniProtKB-SubCell"/>
</dbReference>
<evidence type="ECO:0000256" key="3">
    <source>
        <dbReference type="ARBA" id="ARBA00022679"/>
    </source>
</evidence>
<dbReference type="InterPro" id="IPR000872">
    <property type="entry name" value="Tafazzin"/>
</dbReference>
<comment type="catalytic activity">
    <reaction evidence="11">
        <text>1'-[1,2-diacyl-sn-glycero-3-phospho],3'-[1-acyl-sn-glycero-3-phospho]-glycerol + a 1,2-diacyl-sn-glycero-3-phosphocholine = a cardiolipin + a 1-acyl-sn-glycero-3-phosphocholine</text>
        <dbReference type="Rhea" id="RHEA:33731"/>
        <dbReference type="ChEBI" id="CHEBI:57643"/>
        <dbReference type="ChEBI" id="CHEBI:58168"/>
        <dbReference type="ChEBI" id="CHEBI:62237"/>
        <dbReference type="ChEBI" id="CHEBI:64743"/>
    </reaction>
    <physiologicalReaction direction="left-to-right" evidence="11">
        <dbReference type="Rhea" id="RHEA:33732"/>
    </physiologicalReaction>
    <physiologicalReaction direction="right-to-left" evidence="11">
        <dbReference type="Rhea" id="RHEA:33733"/>
    </physiologicalReaction>
</comment>
<dbReference type="CDD" id="cd07989">
    <property type="entry name" value="LPLAT_AGPAT-like"/>
    <property type="match status" value="1"/>
</dbReference>
<dbReference type="GO" id="GO:0007007">
    <property type="term" value="P:inner mitochondrial membrane organization"/>
    <property type="evidence" value="ECO:0007669"/>
    <property type="project" value="TreeGrafter"/>
</dbReference>
<keyword evidence="4" id="KW-1000">Mitochondrion outer membrane</keyword>
<reference evidence="15" key="1">
    <citation type="submission" date="2015-07" db="EMBL/GenBank/DDBJ databases">
        <title>MeaNS - Measles Nucleotide Surveillance Program.</title>
        <authorList>
            <person name="Tran T."/>
            <person name="Druce J."/>
        </authorList>
    </citation>
    <scope>NUCLEOTIDE SEQUENCE</scope>
    <source>
        <strain evidence="15">UCB-OBI-ISO-001</strain>
        <tissue evidence="15">Gonad</tissue>
    </source>
</reference>
<dbReference type="AlphaFoldDB" id="A0A0L8GXX9"/>
<evidence type="ECO:0000256" key="12">
    <source>
        <dbReference type="ARBA" id="ARBA00049543"/>
    </source>
</evidence>
<evidence type="ECO:0000256" key="7">
    <source>
        <dbReference type="ARBA" id="ARBA00023128"/>
    </source>
</evidence>
<name>A0A0L8GXX9_OCTBM</name>
<comment type="similarity">
    <text evidence="2 13">Belongs to the taffazin family.</text>
</comment>
<comment type="catalytic activity">
    <reaction evidence="12">
        <text>1,2-di-(9Z-octadecenoyl)-sn-glycero-3-phosphocholine + 1-hexadecanoyl-sn-glycero-3-phosphocholine = 1-hexadecanoyl-2-(9Z-octadecenoyl)-sn-glycero-3-phosphocholine + 1-(9Z-octadecenoyl)-sn-glycero-3-phosphocholine</text>
        <dbReference type="Rhea" id="RHEA:43816"/>
        <dbReference type="ChEBI" id="CHEBI:28610"/>
        <dbReference type="ChEBI" id="CHEBI:72998"/>
        <dbReference type="ChEBI" id="CHEBI:73001"/>
        <dbReference type="ChEBI" id="CHEBI:74669"/>
    </reaction>
    <physiologicalReaction direction="left-to-right" evidence="12">
        <dbReference type="Rhea" id="RHEA:43817"/>
    </physiologicalReaction>
    <physiologicalReaction direction="right-to-left" evidence="12">
        <dbReference type="Rhea" id="RHEA:43818"/>
    </physiologicalReaction>
</comment>
<sequence>MPVDHIWMFPNKPSRLWNISSKIVLSLVGSTSKLWTDCLNSFNIVNKDVLYDAIENRPVNQGLVTVSNHYSCIDEPVLWGILKWRYLIGGRNIRWTLGADNICFTKYWHSLFFSLGRVVPVCRGEGVYQKSLDFVLDQLNSGQWLHMFPEGRVNLSKEFMRLKWGVGRLIADCNNNSLVLPIWLVGMDSILPNKKPYIPKIGKTVTVLIGEPIQFKSDVQQLQNAGKNAREIRKYITDRIQDEFRHMKIKAERIHHESLYRS</sequence>
<keyword evidence="7" id="KW-0496">Mitochondrion</keyword>
<organism evidence="15">
    <name type="scientific">Octopus bimaculoides</name>
    <name type="common">California two-spotted octopus</name>
    <dbReference type="NCBI Taxonomy" id="37653"/>
    <lineage>
        <taxon>Eukaryota</taxon>
        <taxon>Metazoa</taxon>
        <taxon>Spiralia</taxon>
        <taxon>Lophotrochozoa</taxon>
        <taxon>Mollusca</taxon>
        <taxon>Cephalopoda</taxon>
        <taxon>Coleoidea</taxon>
        <taxon>Octopodiformes</taxon>
        <taxon>Octopoda</taxon>
        <taxon>Incirrata</taxon>
        <taxon>Octopodidae</taxon>
        <taxon>Octopus</taxon>
    </lineage>
</organism>
<dbReference type="PRINTS" id="PR00979">
    <property type="entry name" value="TAFAZZIN"/>
</dbReference>
<proteinExistence type="inferred from homology"/>
<dbReference type="OrthoDB" id="193467at2759"/>
<dbReference type="GO" id="GO:0047184">
    <property type="term" value="F:1-acylglycerophosphocholine O-acyltransferase activity"/>
    <property type="evidence" value="ECO:0007669"/>
    <property type="project" value="TreeGrafter"/>
</dbReference>
<keyword evidence="6" id="KW-0443">Lipid metabolism</keyword>
<keyword evidence="9" id="KW-0012">Acyltransferase</keyword>
<evidence type="ECO:0000256" key="1">
    <source>
        <dbReference type="ARBA" id="ARBA00004137"/>
    </source>
</evidence>
<evidence type="ECO:0000256" key="6">
    <source>
        <dbReference type="ARBA" id="ARBA00023098"/>
    </source>
</evidence>
<dbReference type="Pfam" id="PF01553">
    <property type="entry name" value="Acyltransferase"/>
    <property type="match status" value="1"/>
</dbReference>
<evidence type="ECO:0000256" key="9">
    <source>
        <dbReference type="ARBA" id="ARBA00023315"/>
    </source>
</evidence>
<keyword evidence="5" id="KW-0999">Mitochondrion inner membrane</keyword>
<dbReference type="PANTHER" id="PTHR12497:SF0">
    <property type="entry name" value="TAFAZZIN"/>
    <property type="match status" value="1"/>
</dbReference>
<dbReference type="GO" id="GO:0005741">
    <property type="term" value="C:mitochondrial outer membrane"/>
    <property type="evidence" value="ECO:0007669"/>
    <property type="project" value="UniProtKB-SubCell"/>
</dbReference>
<dbReference type="InterPro" id="IPR002123">
    <property type="entry name" value="Plipid/glycerol_acylTrfase"/>
</dbReference>
<dbReference type="GO" id="GO:0035965">
    <property type="term" value="P:cardiolipin acyl-chain remodeling"/>
    <property type="evidence" value="ECO:0007669"/>
    <property type="project" value="TreeGrafter"/>
</dbReference>
<dbReference type="SMART" id="SM00563">
    <property type="entry name" value="PlsC"/>
    <property type="match status" value="1"/>
</dbReference>
<keyword evidence="8" id="KW-0472">Membrane</keyword>
<keyword evidence="3" id="KW-0808">Transferase</keyword>
<evidence type="ECO:0000256" key="4">
    <source>
        <dbReference type="ARBA" id="ARBA00022787"/>
    </source>
</evidence>
<evidence type="ECO:0000259" key="14">
    <source>
        <dbReference type="SMART" id="SM00563"/>
    </source>
</evidence>
<comment type="subcellular location">
    <subcellularLocation>
        <location evidence="1">Mitochondrion inner membrane</location>
        <topology evidence="1">Peripheral membrane protein</topology>
        <orientation evidence="1">Intermembrane side</orientation>
    </subcellularLocation>
    <subcellularLocation>
        <location evidence="10">Mitochondrion outer membrane</location>
        <topology evidence="10">Peripheral membrane protein</topology>
        <orientation evidence="10">Intermembrane side</orientation>
    </subcellularLocation>
</comment>
<evidence type="ECO:0000313" key="15">
    <source>
        <dbReference type="EMBL" id="KOF81684.1"/>
    </source>
</evidence>
<gene>
    <name evidence="15" type="ORF">OCBIM_22026222mg</name>
</gene>
<evidence type="ECO:0000256" key="11">
    <source>
        <dbReference type="ARBA" id="ARBA00047906"/>
    </source>
</evidence>
<dbReference type="SUPFAM" id="SSF69593">
    <property type="entry name" value="Glycerol-3-phosphate (1)-acyltransferase"/>
    <property type="match status" value="1"/>
</dbReference>
<dbReference type="EMBL" id="KQ420017">
    <property type="protein sequence ID" value="KOF81684.1"/>
    <property type="molecule type" value="Genomic_DNA"/>
</dbReference>
<dbReference type="KEGG" id="obi:106874112"/>
<evidence type="ECO:0000256" key="10">
    <source>
        <dbReference type="ARBA" id="ARBA00024323"/>
    </source>
</evidence>
<dbReference type="STRING" id="37653.A0A0L8GXX9"/>
<evidence type="ECO:0000256" key="8">
    <source>
        <dbReference type="ARBA" id="ARBA00023136"/>
    </source>
</evidence>
<evidence type="ECO:0000256" key="5">
    <source>
        <dbReference type="ARBA" id="ARBA00022792"/>
    </source>
</evidence>
<dbReference type="PANTHER" id="PTHR12497">
    <property type="entry name" value="TAZ PROTEIN TAFAZZIN"/>
    <property type="match status" value="1"/>
</dbReference>
<feature type="domain" description="Phospholipid/glycerol acyltransferase" evidence="14">
    <location>
        <begin position="63"/>
        <end position="187"/>
    </location>
</feature>
<accession>A0A0L8GXX9</accession>
<dbReference type="OMA" id="TTGWFNT"/>
<protein>
    <recommendedName>
        <fullName evidence="13">Tafazzin family protein</fullName>
    </recommendedName>
</protein>
<evidence type="ECO:0000256" key="2">
    <source>
        <dbReference type="ARBA" id="ARBA00010524"/>
    </source>
</evidence>